<keyword evidence="6" id="KW-1185">Reference proteome</keyword>
<dbReference type="InterPro" id="IPR003430">
    <property type="entry name" value="Phenol_Hydrox"/>
</dbReference>
<evidence type="ECO:0000313" key="6">
    <source>
        <dbReference type="Proteomes" id="UP000005439"/>
    </source>
</evidence>
<protein>
    <recommendedName>
        <fullName evidence="1">propane 2-monooxygenase</fullName>
        <ecNumber evidence="1">1.14.13.227</ecNumber>
    </recommendedName>
</protein>
<dbReference type="InterPro" id="IPR012078">
    <property type="entry name" value="MP_mOase_hydro"/>
</dbReference>
<dbReference type="EC" id="1.14.13.227" evidence="1"/>
<dbReference type="PATRIC" id="fig|679936.5.peg.3108"/>
<evidence type="ECO:0000256" key="4">
    <source>
        <dbReference type="ARBA" id="ARBA00048941"/>
    </source>
</evidence>
<dbReference type="KEGG" id="sap:Sulac_3011"/>
<dbReference type="InterPro" id="IPR012348">
    <property type="entry name" value="RNR-like"/>
</dbReference>
<gene>
    <name evidence="5" type="ordered locus">Sulac_3011</name>
</gene>
<dbReference type="STRING" id="679936.Sulac_3011"/>
<reference evidence="6" key="1">
    <citation type="submission" date="2011-12" db="EMBL/GenBank/DDBJ databases">
        <title>The complete genome of chromosome of Sulfobacillus acidophilus DSM 10332.</title>
        <authorList>
            <person name="Lucas S."/>
            <person name="Han J."/>
            <person name="Lapidus A."/>
            <person name="Bruce D."/>
            <person name="Goodwin L."/>
            <person name="Pitluck S."/>
            <person name="Peters L."/>
            <person name="Kyrpides N."/>
            <person name="Mavromatis K."/>
            <person name="Ivanova N."/>
            <person name="Mikhailova N."/>
            <person name="Chertkov O."/>
            <person name="Saunders E."/>
            <person name="Detter J.C."/>
            <person name="Tapia R."/>
            <person name="Han C."/>
            <person name="Land M."/>
            <person name="Hauser L."/>
            <person name="Markowitz V."/>
            <person name="Cheng J.-F."/>
            <person name="Hugenholtz P."/>
            <person name="Woyke T."/>
            <person name="Wu D."/>
            <person name="Pukall R."/>
            <person name="Gehrich-Schroeter G."/>
            <person name="Schneider S."/>
            <person name="Klenk H.-P."/>
            <person name="Eisen J.A."/>
        </authorList>
    </citation>
    <scope>NUCLEOTIDE SEQUENCE [LARGE SCALE GENOMIC DNA]</scope>
    <source>
        <strain evidence="6">ATCC 700253 / DSM 10332 / NAL</strain>
    </source>
</reference>
<evidence type="ECO:0000256" key="1">
    <source>
        <dbReference type="ARBA" id="ARBA00012710"/>
    </source>
</evidence>
<sequence length="339" mass="39154">MAYEIRQNVIDPIRVGFDWVQRRLGRPANRYEEASIEVQQEENFHYRPLWDPEHDIFDPSYSALQLSDWYQFTDPRQYYYFTYNQARTKSAEQLDSALQYADESGQFDDLDPRWRDLLFTVVGPLRHFEYGANMAYAQISRFSYGTTIEQAAIYCSFDHLGNAQQLTKVLLKLPESLQGLTEAKKAWMDAPALQPLRRYIEDVLVLSDWGEQWVALSVALAPYLYPLVFSRGEELGRQTGLGMVGMALRYFYQWYRDDRQWTERLMDVLLQDAHHDNRTIMTDFLTRWQPRAREVADSLAAPLAAVAGADAQALVASVETTDVQSLVGRLNETRGGSST</sequence>
<evidence type="ECO:0000256" key="3">
    <source>
        <dbReference type="ARBA" id="ARBA00023033"/>
    </source>
</evidence>
<dbReference type="Gene3D" id="1.10.620.20">
    <property type="entry name" value="Ribonucleotide Reductase, subunit A"/>
    <property type="match status" value="1"/>
</dbReference>
<proteinExistence type="predicted"/>
<comment type="catalytic activity">
    <reaction evidence="4">
        <text>propane + NADH + O2 + H(+) = propan-2-ol + NAD(+) + H2O</text>
        <dbReference type="Rhea" id="RHEA:49992"/>
        <dbReference type="ChEBI" id="CHEBI:15377"/>
        <dbReference type="ChEBI" id="CHEBI:15378"/>
        <dbReference type="ChEBI" id="CHEBI:15379"/>
        <dbReference type="ChEBI" id="CHEBI:17824"/>
        <dbReference type="ChEBI" id="CHEBI:32879"/>
        <dbReference type="ChEBI" id="CHEBI:57540"/>
        <dbReference type="ChEBI" id="CHEBI:57945"/>
        <dbReference type="EC" id="1.14.13.227"/>
    </reaction>
</comment>
<keyword evidence="3" id="KW-0503">Monooxygenase</keyword>
<organism evidence="5 6">
    <name type="scientific">Sulfobacillus acidophilus (strain ATCC 700253 / DSM 10332 / NAL)</name>
    <dbReference type="NCBI Taxonomy" id="679936"/>
    <lineage>
        <taxon>Bacteria</taxon>
        <taxon>Bacillati</taxon>
        <taxon>Bacillota</taxon>
        <taxon>Clostridia</taxon>
        <taxon>Eubacteriales</taxon>
        <taxon>Clostridiales Family XVII. Incertae Sedis</taxon>
        <taxon>Sulfobacillus</taxon>
    </lineage>
</organism>
<evidence type="ECO:0000256" key="2">
    <source>
        <dbReference type="ARBA" id="ARBA00023002"/>
    </source>
</evidence>
<dbReference type="HOGENOM" id="CLU_833678_0_0_9"/>
<keyword evidence="2 5" id="KW-0560">Oxidoreductase</keyword>
<dbReference type="SUPFAM" id="SSF47240">
    <property type="entry name" value="Ferritin-like"/>
    <property type="match status" value="1"/>
</dbReference>
<evidence type="ECO:0000313" key="5">
    <source>
        <dbReference type="EMBL" id="AEW06471.1"/>
    </source>
</evidence>
<dbReference type="Proteomes" id="UP000005439">
    <property type="component" value="Chromosome"/>
</dbReference>
<dbReference type="GO" id="GO:0016709">
    <property type="term" value="F:oxidoreductase activity, acting on paired donors, with incorporation or reduction of molecular oxygen, NAD(P)H as one donor, and incorporation of one atom of oxygen"/>
    <property type="evidence" value="ECO:0007669"/>
    <property type="project" value="InterPro"/>
</dbReference>
<reference evidence="5 6" key="2">
    <citation type="journal article" date="2012" name="Stand. Genomic Sci.">
        <title>Complete genome sequence of the moderately thermophilic mineral-sulfide-oxidizing firmicute Sulfobacillus acidophilus type strain (NAL(T)).</title>
        <authorList>
            <person name="Anderson I."/>
            <person name="Chertkov O."/>
            <person name="Chen A."/>
            <person name="Saunders E."/>
            <person name="Lapidus A."/>
            <person name="Nolan M."/>
            <person name="Lucas S."/>
            <person name="Hammon N."/>
            <person name="Deshpande S."/>
            <person name="Cheng J.F."/>
            <person name="Han C."/>
            <person name="Tapia R."/>
            <person name="Goodwin L.A."/>
            <person name="Pitluck S."/>
            <person name="Liolios K."/>
            <person name="Pagani I."/>
            <person name="Ivanova N."/>
            <person name="Mikhailova N."/>
            <person name="Pati A."/>
            <person name="Palaniappan K."/>
            <person name="Land M."/>
            <person name="Pan C."/>
            <person name="Rohde M."/>
            <person name="Pukall R."/>
            <person name="Goker M."/>
            <person name="Detter J.C."/>
            <person name="Woyke T."/>
            <person name="Bristow J."/>
            <person name="Eisen J.A."/>
            <person name="Markowitz V."/>
            <person name="Hugenholtz P."/>
            <person name="Kyrpides N.C."/>
            <person name="Klenk H.P."/>
            <person name="Mavromatis K."/>
        </authorList>
    </citation>
    <scope>NUCLEOTIDE SEQUENCE [LARGE SCALE GENOMIC DNA]</scope>
    <source>
        <strain evidence="6">ATCC 700253 / DSM 10332 / NAL</strain>
    </source>
</reference>
<accession>G8U0C9</accession>
<dbReference type="InterPro" id="IPR009078">
    <property type="entry name" value="Ferritin-like_SF"/>
</dbReference>
<dbReference type="PIRSF" id="PIRSF000040">
    <property type="entry name" value="MMOH_comp"/>
    <property type="match status" value="1"/>
</dbReference>
<name>G8U0C9_SULAD</name>
<dbReference type="Pfam" id="PF02332">
    <property type="entry name" value="Phenol_Hydrox"/>
    <property type="match status" value="1"/>
</dbReference>
<dbReference type="AlphaFoldDB" id="G8U0C9"/>
<dbReference type="EMBL" id="CP003179">
    <property type="protein sequence ID" value="AEW06471.1"/>
    <property type="molecule type" value="Genomic_DNA"/>
</dbReference>